<dbReference type="Gene3D" id="1.10.246.220">
    <property type="match status" value="1"/>
</dbReference>
<feature type="domain" description="Myb-like" evidence="9">
    <location>
        <begin position="9"/>
        <end position="62"/>
    </location>
</feature>
<dbReference type="Pfam" id="PF00249">
    <property type="entry name" value="Myb_DNA-binding"/>
    <property type="match status" value="1"/>
</dbReference>
<organism evidence="11 12">
    <name type="scientific">Papaver atlanticum</name>
    <dbReference type="NCBI Taxonomy" id="357466"/>
    <lineage>
        <taxon>Eukaryota</taxon>
        <taxon>Viridiplantae</taxon>
        <taxon>Streptophyta</taxon>
        <taxon>Embryophyta</taxon>
        <taxon>Tracheophyta</taxon>
        <taxon>Spermatophyta</taxon>
        <taxon>Magnoliopsida</taxon>
        <taxon>Ranunculales</taxon>
        <taxon>Papaveraceae</taxon>
        <taxon>Papaveroideae</taxon>
        <taxon>Papaver</taxon>
    </lineage>
</organism>
<dbReference type="PANTHER" id="PTHR46267:SF15">
    <property type="entry name" value="WINGED HELIX-TURN-HELIX TRANSCRIPTION REPRESSOR DNA-BINDING PROTEIN-RELATED"/>
    <property type="match status" value="1"/>
</dbReference>
<proteinExistence type="predicted"/>
<dbReference type="AlphaFoldDB" id="A0AAD4X979"/>
<evidence type="ECO:0000256" key="3">
    <source>
        <dbReference type="ARBA" id="ARBA00022454"/>
    </source>
</evidence>
<keyword evidence="8" id="KW-0539">Nucleus</keyword>
<gene>
    <name evidence="11" type="ORF">MKW98_031331</name>
</gene>
<dbReference type="CDD" id="cd11660">
    <property type="entry name" value="SANT_TRF"/>
    <property type="match status" value="1"/>
</dbReference>
<dbReference type="SUPFAM" id="SSF46689">
    <property type="entry name" value="Homeodomain-like"/>
    <property type="match status" value="1"/>
</dbReference>
<dbReference type="PANTHER" id="PTHR46267">
    <property type="entry name" value="SINGLE MYB HISTONE 4"/>
    <property type="match status" value="1"/>
</dbReference>
<evidence type="ECO:0000259" key="10">
    <source>
        <dbReference type="PROSITE" id="PS51294"/>
    </source>
</evidence>
<dbReference type="Proteomes" id="UP001202328">
    <property type="component" value="Unassembled WGS sequence"/>
</dbReference>
<evidence type="ECO:0000256" key="5">
    <source>
        <dbReference type="ARBA" id="ARBA00023054"/>
    </source>
</evidence>
<dbReference type="InterPro" id="IPR001005">
    <property type="entry name" value="SANT/Myb"/>
</dbReference>
<keyword evidence="5" id="KW-0175">Coiled coil</keyword>
<reference evidence="11" key="1">
    <citation type="submission" date="2022-04" db="EMBL/GenBank/DDBJ databases">
        <title>A functionally conserved STORR gene fusion in Papaver species that diverged 16.8 million years ago.</title>
        <authorList>
            <person name="Catania T."/>
        </authorList>
    </citation>
    <scope>NUCLEOTIDE SEQUENCE</scope>
    <source>
        <strain evidence="11">S-188037</strain>
    </source>
</reference>
<dbReference type="InterPro" id="IPR017930">
    <property type="entry name" value="Myb_dom"/>
</dbReference>
<protein>
    <recommendedName>
        <fullName evidence="13">MYB transcription factor</fullName>
    </recommendedName>
</protein>
<dbReference type="GO" id="GO:0005730">
    <property type="term" value="C:nucleolus"/>
    <property type="evidence" value="ECO:0007669"/>
    <property type="project" value="UniProtKB-SubCell"/>
</dbReference>
<evidence type="ECO:0000256" key="8">
    <source>
        <dbReference type="ARBA" id="ARBA00023242"/>
    </source>
</evidence>
<dbReference type="PROSITE" id="PS50090">
    <property type="entry name" value="MYB_LIKE"/>
    <property type="match status" value="1"/>
</dbReference>
<dbReference type="SMART" id="SM00717">
    <property type="entry name" value="SANT"/>
    <property type="match status" value="1"/>
</dbReference>
<name>A0AAD4X979_9MAGN</name>
<comment type="caution">
    <text evidence="11">The sequence shown here is derived from an EMBL/GenBank/DDBJ whole genome shotgun (WGS) entry which is preliminary data.</text>
</comment>
<dbReference type="GO" id="GO:0005694">
    <property type="term" value="C:chromosome"/>
    <property type="evidence" value="ECO:0007669"/>
    <property type="project" value="UniProtKB-SubCell"/>
</dbReference>
<evidence type="ECO:0000313" key="11">
    <source>
        <dbReference type="EMBL" id="KAI3863739.1"/>
    </source>
</evidence>
<evidence type="ECO:0000256" key="4">
    <source>
        <dbReference type="ARBA" id="ARBA00023015"/>
    </source>
</evidence>
<keyword evidence="7" id="KW-0804">Transcription</keyword>
<evidence type="ECO:0000256" key="2">
    <source>
        <dbReference type="ARBA" id="ARBA00004604"/>
    </source>
</evidence>
<comment type="subcellular location">
    <subcellularLocation>
        <location evidence="1">Chromosome</location>
    </subcellularLocation>
    <subcellularLocation>
        <location evidence="2">Nucleus</location>
        <location evidence="2">Nucleolus</location>
    </subcellularLocation>
</comment>
<evidence type="ECO:0000313" key="12">
    <source>
        <dbReference type="Proteomes" id="UP001202328"/>
    </source>
</evidence>
<keyword evidence="3" id="KW-0158">Chromosome</keyword>
<evidence type="ECO:0000256" key="1">
    <source>
        <dbReference type="ARBA" id="ARBA00004286"/>
    </source>
</evidence>
<dbReference type="PROSITE" id="PS51294">
    <property type="entry name" value="HTH_MYB"/>
    <property type="match status" value="1"/>
</dbReference>
<keyword evidence="6" id="KW-0238">DNA-binding</keyword>
<dbReference type="GO" id="GO:0003691">
    <property type="term" value="F:double-stranded telomeric DNA binding"/>
    <property type="evidence" value="ECO:0007669"/>
    <property type="project" value="InterPro"/>
</dbReference>
<evidence type="ECO:0000256" key="6">
    <source>
        <dbReference type="ARBA" id="ARBA00023125"/>
    </source>
</evidence>
<evidence type="ECO:0008006" key="13">
    <source>
        <dbReference type="Google" id="ProtNLM"/>
    </source>
</evidence>
<keyword evidence="12" id="KW-1185">Reference proteome</keyword>
<sequence length="558" mass="62477">MVDPIIPRRKLKWTLPEEEALRSGVNKHGAGKWKTIVTDPEFGPYLVSRTNVDLKDKWRNMSGESSYRPKVKLVPTTTFSKTPSKSAICNPADVEVHTEAKRQGKRADCVPAVIEIIDCFEDSRKQDARDESTVSDTGVSEGSLEVSSNRSCGEISGMVDNSCNISLGASAKRKGSRHPIEILVAAIESIDSHDLARVSKEPAADTLRKRYKENCAIQKKAVKKFKSSVMVDSSNFETLMMAVNYVSKNDNGEPDEEKETHSLLDNVKKPSEEVLVNKSVLVSSGIHQVVDAMSANSAEDQSLRISKLTSFELSILPDRNTLVSDRSLGIKKLTGFELGTLQEGNTDISIRKSSKVCSSYNKGFSRRNKHICLLKRVREQCLLMANSLGGNMHGCENRQTSNMASEQQRLQKNFCWREQRKRLDAEAEAYILKERRRQHSFLLHHSSTNSQQLQAPPAITGQHVNSECRVLGHDTSMKISSNGFPSYNEKGFAQIVCDRSASQKATQQRRRASVSAKKSVKKLEEHQCLLKRLRRRFLGKNDVCLGQMHRQTTSKLQV</sequence>
<evidence type="ECO:0000256" key="7">
    <source>
        <dbReference type="ARBA" id="ARBA00023163"/>
    </source>
</evidence>
<keyword evidence="4" id="KW-0805">Transcription regulation</keyword>
<feature type="domain" description="HTH myb-type" evidence="10">
    <location>
        <begin position="8"/>
        <end position="66"/>
    </location>
</feature>
<evidence type="ECO:0000259" key="9">
    <source>
        <dbReference type="PROSITE" id="PS50090"/>
    </source>
</evidence>
<dbReference type="FunFam" id="1.10.10.60:FF:000168">
    <property type="entry name" value="Telomere repeat-binding factor 1"/>
    <property type="match status" value="1"/>
</dbReference>
<accession>A0AAD4X979</accession>
<dbReference type="InterPro" id="IPR009057">
    <property type="entry name" value="Homeodomain-like_sf"/>
</dbReference>
<dbReference type="EMBL" id="JAJJMB010014022">
    <property type="protein sequence ID" value="KAI3863739.1"/>
    <property type="molecule type" value="Genomic_DNA"/>
</dbReference>
<dbReference type="InterPro" id="IPR044597">
    <property type="entry name" value="SMH1-6"/>
</dbReference>